<accession>A0A2S2PK27</accession>
<dbReference type="AlphaFoldDB" id="A0A2S2PK27"/>
<proteinExistence type="predicted"/>
<gene>
    <name evidence="1" type="ORF">g.143475</name>
</gene>
<name>A0A2S2PK27_SCHGA</name>
<evidence type="ECO:0000313" key="1">
    <source>
        <dbReference type="EMBL" id="MBY29598.1"/>
    </source>
</evidence>
<protein>
    <submittedName>
        <fullName evidence="1">Uncharacterized protein</fullName>
    </submittedName>
</protein>
<organism evidence="1">
    <name type="scientific">Schizaphis graminum</name>
    <name type="common">Green bug aphid</name>
    <dbReference type="NCBI Taxonomy" id="13262"/>
    <lineage>
        <taxon>Eukaryota</taxon>
        <taxon>Metazoa</taxon>
        <taxon>Ecdysozoa</taxon>
        <taxon>Arthropoda</taxon>
        <taxon>Hexapoda</taxon>
        <taxon>Insecta</taxon>
        <taxon>Pterygota</taxon>
        <taxon>Neoptera</taxon>
        <taxon>Paraneoptera</taxon>
        <taxon>Hemiptera</taxon>
        <taxon>Sternorrhyncha</taxon>
        <taxon>Aphidomorpha</taxon>
        <taxon>Aphidoidea</taxon>
        <taxon>Aphididae</taxon>
        <taxon>Aphidini</taxon>
        <taxon>Schizaphis</taxon>
    </lineage>
</organism>
<sequence>MVDEAPDTMNDAIKMVILATKKGPSILSPLFSQTACTISRWRAMQSYNGSVTRSGTFLSEDLKLQLEWTYAQMIEMSFMHPSLVPLLKVLDLSFFIPRCSNCEPL</sequence>
<dbReference type="EMBL" id="GGMR01016979">
    <property type="protein sequence ID" value="MBY29598.1"/>
    <property type="molecule type" value="Transcribed_RNA"/>
</dbReference>
<reference evidence="1" key="1">
    <citation type="submission" date="2018-04" db="EMBL/GenBank/DDBJ databases">
        <title>Transcriptome of Schizaphis graminum biotype I.</title>
        <authorList>
            <person name="Scully E.D."/>
            <person name="Geib S.M."/>
            <person name="Palmer N.A."/>
            <person name="Koch K."/>
            <person name="Bradshaw J."/>
            <person name="Heng-Moss T."/>
            <person name="Sarath G."/>
        </authorList>
    </citation>
    <scope>NUCLEOTIDE SEQUENCE</scope>
</reference>